<dbReference type="EMBL" id="JBGUBD010000002">
    <property type="protein sequence ID" value="MFA9477407.1"/>
    <property type="molecule type" value="Genomic_DNA"/>
</dbReference>
<dbReference type="Proteomes" id="UP001575105">
    <property type="component" value="Unassembled WGS sequence"/>
</dbReference>
<protein>
    <recommendedName>
        <fullName evidence="4">Zinc ribbon protein</fullName>
    </recommendedName>
</protein>
<dbReference type="RefSeq" id="WP_425344332.1">
    <property type="nucleotide sequence ID" value="NZ_JBGUBD010000002.1"/>
</dbReference>
<organism evidence="2 3">
    <name type="scientific">Natronomicrosphaera hydrolytica</name>
    <dbReference type="NCBI Taxonomy" id="3242702"/>
    <lineage>
        <taxon>Bacteria</taxon>
        <taxon>Pseudomonadati</taxon>
        <taxon>Planctomycetota</taxon>
        <taxon>Phycisphaerae</taxon>
        <taxon>Phycisphaerales</taxon>
        <taxon>Phycisphaeraceae</taxon>
        <taxon>Natronomicrosphaera</taxon>
    </lineage>
</organism>
<keyword evidence="3" id="KW-1185">Reference proteome</keyword>
<evidence type="ECO:0000256" key="1">
    <source>
        <dbReference type="SAM" id="Phobius"/>
    </source>
</evidence>
<proteinExistence type="predicted"/>
<evidence type="ECO:0008006" key="4">
    <source>
        <dbReference type="Google" id="ProtNLM"/>
    </source>
</evidence>
<comment type="caution">
    <text evidence="2">The sequence shown here is derived from an EMBL/GenBank/DDBJ whole genome shotgun (WGS) entry which is preliminary data.</text>
</comment>
<feature type="transmembrane region" description="Helical" evidence="1">
    <location>
        <begin position="89"/>
        <end position="110"/>
    </location>
</feature>
<keyword evidence="1" id="KW-0812">Transmembrane</keyword>
<keyword evidence="1" id="KW-1133">Transmembrane helix</keyword>
<feature type="transmembrane region" description="Helical" evidence="1">
    <location>
        <begin position="130"/>
        <end position="154"/>
    </location>
</feature>
<accession>A0ABV4U1D0</accession>
<feature type="transmembrane region" description="Helical" evidence="1">
    <location>
        <begin position="12"/>
        <end position="38"/>
    </location>
</feature>
<name>A0ABV4U1D0_9BACT</name>
<evidence type="ECO:0000313" key="2">
    <source>
        <dbReference type="EMBL" id="MFA9477407.1"/>
    </source>
</evidence>
<evidence type="ECO:0000313" key="3">
    <source>
        <dbReference type="Proteomes" id="UP001575105"/>
    </source>
</evidence>
<gene>
    <name evidence="2" type="ORF">ACERK3_03765</name>
</gene>
<keyword evidence="1" id="KW-0472">Membrane</keyword>
<sequence length="193" mass="21308">MDAPQPTLTWHRWYFSVAVVFGVLALCAMVAATAWALLGQPRTALLFTAVGGGMVGVLLVWQAWVCPWCRAGDGPSGMVESPQHELRDLHFAIWLLPISLAVVGGLVWFGEPKLRQHLEAYFFWWGYLDQLALLLLITAGALAMGSVGFSWLVARRYRRRTAAMHVCFDCGYDLHASPGETCPECGEARRSAV</sequence>
<feature type="transmembrane region" description="Helical" evidence="1">
    <location>
        <begin position="44"/>
        <end position="68"/>
    </location>
</feature>
<reference evidence="2 3" key="1">
    <citation type="submission" date="2024-08" db="EMBL/GenBank/DDBJ databases">
        <title>Whole-genome sequencing of halo(alkali)philic microorganisms from hypersaline lakes.</title>
        <authorList>
            <person name="Sorokin D.Y."/>
            <person name="Merkel A.Y."/>
            <person name="Messina E."/>
            <person name="Yakimov M."/>
        </authorList>
    </citation>
    <scope>NUCLEOTIDE SEQUENCE [LARGE SCALE GENOMIC DNA]</scope>
    <source>
        <strain evidence="2 3">AB-hyl4</strain>
    </source>
</reference>